<dbReference type="InterPro" id="IPR000428">
    <property type="entry name" value="Cu-bd"/>
</dbReference>
<evidence type="ECO:0000313" key="1">
    <source>
        <dbReference type="EMBL" id="AQP45602.1"/>
    </source>
</evidence>
<sequence length="69" mass="7470">MITKYTVSGMTCGNCVSHVTEEVSEVEGVKNVNVTLEDGSMLVESDERVPFDSIIEAVREAGDYTVVEA</sequence>
<dbReference type="PROSITE" id="PS01047">
    <property type="entry name" value="HMA_1"/>
    <property type="match status" value="1"/>
</dbReference>
<protein>
    <submittedName>
        <fullName evidence="1">Heavy metal transporter</fullName>
    </submittedName>
</protein>
<keyword evidence="2" id="KW-1185">Reference proteome</keyword>
<dbReference type="PRINTS" id="PR00944">
    <property type="entry name" value="CUEXPORT"/>
</dbReference>
<dbReference type="InterPro" id="IPR036163">
    <property type="entry name" value="HMA_dom_sf"/>
</dbReference>
<dbReference type="SUPFAM" id="SSF55008">
    <property type="entry name" value="HMA, heavy metal-associated domain"/>
    <property type="match status" value="1"/>
</dbReference>
<dbReference type="CDD" id="cd00371">
    <property type="entry name" value="HMA"/>
    <property type="match status" value="1"/>
</dbReference>
<evidence type="ECO:0000313" key="2">
    <source>
        <dbReference type="Proteomes" id="UP000188324"/>
    </source>
</evidence>
<dbReference type="KEGG" id="tfl:RPIT_12955"/>
<dbReference type="InterPro" id="IPR006121">
    <property type="entry name" value="HMA_dom"/>
</dbReference>
<dbReference type="Proteomes" id="UP000188324">
    <property type="component" value="Chromosome"/>
</dbReference>
<name>A0A1Q2CHL4_9ACTN</name>
<dbReference type="EMBL" id="CP019605">
    <property type="protein sequence ID" value="AQP45602.1"/>
    <property type="molecule type" value="Genomic_DNA"/>
</dbReference>
<dbReference type="STRING" id="1610493.RPIT_12955"/>
<accession>A0A1Q2CHL4</accession>
<dbReference type="Gene3D" id="3.30.70.100">
    <property type="match status" value="1"/>
</dbReference>
<dbReference type="Pfam" id="PF00403">
    <property type="entry name" value="HMA"/>
    <property type="match status" value="1"/>
</dbReference>
<proteinExistence type="predicted"/>
<dbReference type="OrthoDB" id="9813965at2"/>
<organism evidence="1 2">
    <name type="scientific">Tessaracoccus flavus</name>
    <dbReference type="NCBI Taxonomy" id="1610493"/>
    <lineage>
        <taxon>Bacteria</taxon>
        <taxon>Bacillati</taxon>
        <taxon>Actinomycetota</taxon>
        <taxon>Actinomycetes</taxon>
        <taxon>Propionibacteriales</taxon>
        <taxon>Propionibacteriaceae</taxon>
        <taxon>Tessaracoccus</taxon>
    </lineage>
</organism>
<dbReference type="AlphaFoldDB" id="A0A1Q2CHL4"/>
<gene>
    <name evidence="1" type="ORF">RPIT_12955</name>
</gene>
<dbReference type="PROSITE" id="PS50846">
    <property type="entry name" value="HMA_2"/>
    <property type="match status" value="1"/>
</dbReference>
<dbReference type="RefSeq" id="WP_077343811.1">
    <property type="nucleotide sequence ID" value="NZ_CP019605.1"/>
</dbReference>
<dbReference type="GO" id="GO:0005507">
    <property type="term" value="F:copper ion binding"/>
    <property type="evidence" value="ECO:0007669"/>
    <property type="project" value="InterPro"/>
</dbReference>
<dbReference type="InterPro" id="IPR017969">
    <property type="entry name" value="Heavy-metal-associated_CS"/>
</dbReference>
<dbReference type="GO" id="GO:0006825">
    <property type="term" value="P:copper ion transport"/>
    <property type="evidence" value="ECO:0007669"/>
    <property type="project" value="InterPro"/>
</dbReference>
<reference evidence="1 2" key="1">
    <citation type="journal article" date="2016" name="Int. J. Syst. Evol. Microbiol.">
        <title>Tessaracoccus flavus sp. nov., isolated from the drainage system of a lindane-producing factory.</title>
        <authorList>
            <person name="Kumari R."/>
            <person name="Singh P."/>
            <person name="Schumann P."/>
            <person name="Lal R."/>
        </authorList>
    </citation>
    <scope>NUCLEOTIDE SEQUENCE [LARGE SCALE GENOMIC DNA]</scope>
    <source>
        <strain evidence="1 2">RP1T</strain>
    </source>
</reference>